<dbReference type="InterPro" id="IPR051309">
    <property type="entry name" value="ABCF_ATPase"/>
</dbReference>
<feature type="domain" description="ABC transporter" evidence="5">
    <location>
        <begin position="329"/>
        <end position="542"/>
    </location>
</feature>
<feature type="domain" description="ABC transporter" evidence="5">
    <location>
        <begin position="4"/>
        <end position="257"/>
    </location>
</feature>
<dbReference type="FunFam" id="3.40.50.300:FF:000011">
    <property type="entry name" value="Putative ABC transporter ATP-binding component"/>
    <property type="match status" value="1"/>
</dbReference>
<dbReference type="SMART" id="SM00382">
    <property type="entry name" value="AAA"/>
    <property type="match status" value="2"/>
</dbReference>
<dbReference type="GO" id="GO:0005524">
    <property type="term" value="F:ATP binding"/>
    <property type="evidence" value="ECO:0007669"/>
    <property type="project" value="UniProtKB-KW"/>
</dbReference>
<feature type="region of interest" description="Disordered" evidence="4">
    <location>
        <begin position="533"/>
        <end position="570"/>
    </location>
</feature>
<reference evidence="6" key="2">
    <citation type="submission" date="2021-09" db="EMBL/GenBank/DDBJ databases">
        <authorList>
            <person name="Gilroy R."/>
        </authorList>
    </citation>
    <scope>NUCLEOTIDE SEQUENCE</scope>
    <source>
        <strain evidence="6">CHK179-5677</strain>
    </source>
</reference>
<dbReference type="InterPro" id="IPR003593">
    <property type="entry name" value="AAA+_ATPase"/>
</dbReference>
<sequence>MIDISVSNLTKEFEVGKKILDGLTFQVDQGERVGLLGKNGAGKTTVFKIITGEMDYDDGQVMTAPGKTVGLISQIPVYPPEYTVEDVLSTAFSKLHRMEEEMAALTAKMGEDSDPALLRRYGELSAAFEAKGGYDTATELNKVCNGLEIPQSMREQLFSALSGGEKTRVNLARLILEDTDILLLDEPTNHLDLRATEWLEEYLDKFKGTVLAISHDRWFLDKVVRRVIEIVDGRAEFYEGNYSFYVVEKERRYQEQLKQYEKEQAKIGQLEKAAEQLRIWAYSGNDKIFKRAQSMEKRIERMRTTDKPRKERKLDIRFGERDFRGDEVMVIKGLAKRFDGRTLFSDVNLLVEGGERIALLGDNGTGKSTLIKILMGEEPPSEGKIRMGPTVKIGYLPQIIHFSHPERNLVDTMIYDLDCSTQTARNRLAAFNFRGEDVFKPVSALSGGEQSRLRLCMLMDEKINLLILDEPTNHLDVASREWIEEAVEDYEGNLLFVSHDRYFINRFATRIWMLEDGHITDFEGTYQEFQAARERKQAQAKAAPPAQEQKPKKEKPRRPGGTKELEKQVAAAERAVAKAEERQYKLSLRAEEVASNYLELQKVYEEQKALEDEIAALYAKWEQLAAELEEAQG</sequence>
<dbReference type="PROSITE" id="PS50893">
    <property type="entry name" value="ABC_TRANSPORTER_2"/>
    <property type="match status" value="2"/>
</dbReference>
<evidence type="ECO:0000256" key="1">
    <source>
        <dbReference type="ARBA" id="ARBA00022741"/>
    </source>
</evidence>
<comment type="caution">
    <text evidence="6">The sequence shown here is derived from an EMBL/GenBank/DDBJ whole genome shotgun (WGS) entry which is preliminary data.</text>
</comment>
<keyword evidence="1" id="KW-0547">Nucleotide-binding</keyword>
<dbReference type="PROSITE" id="PS00211">
    <property type="entry name" value="ABC_TRANSPORTER_1"/>
    <property type="match status" value="2"/>
</dbReference>
<evidence type="ECO:0000259" key="5">
    <source>
        <dbReference type="PROSITE" id="PS50893"/>
    </source>
</evidence>
<dbReference type="CDD" id="cd03221">
    <property type="entry name" value="ABCF_EF-3"/>
    <property type="match status" value="2"/>
</dbReference>
<dbReference type="AlphaFoldDB" id="A0A921MJY1"/>
<keyword evidence="3" id="KW-0175">Coiled coil</keyword>
<evidence type="ECO:0000256" key="4">
    <source>
        <dbReference type="SAM" id="MobiDB-lite"/>
    </source>
</evidence>
<proteinExistence type="predicted"/>
<feature type="coiled-coil region" evidence="3">
    <location>
        <begin position="246"/>
        <end position="273"/>
    </location>
</feature>
<dbReference type="SUPFAM" id="SSF52540">
    <property type="entry name" value="P-loop containing nucleoside triphosphate hydrolases"/>
    <property type="match status" value="2"/>
</dbReference>
<dbReference type="GO" id="GO:0016887">
    <property type="term" value="F:ATP hydrolysis activity"/>
    <property type="evidence" value="ECO:0007669"/>
    <property type="project" value="InterPro"/>
</dbReference>
<dbReference type="PANTHER" id="PTHR42855:SF2">
    <property type="entry name" value="DRUG RESISTANCE ABC TRANSPORTER,ATP-BINDING PROTEIN"/>
    <property type="match status" value="1"/>
</dbReference>
<dbReference type="Pfam" id="PF12848">
    <property type="entry name" value="ABC_tran_Xtn"/>
    <property type="match status" value="1"/>
</dbReference>
<evidence type="ECO:0000256" key="3">
    <source>
        <dbReference type="SAM" id="Coils"/>
    </source>
</evidence>
<feature type="compositionally biased region" description="Low complexity" evidence="4">
    <location>
        <begin position="539"/>
        <end position="548"/>
    </location>
</feature>
<dbReference type="Proteomes" id="UP000760668">
    <property type="component" value="Unassembled WGS sequence"/>
</dbReference>
<dbReference type="RefSeq" id="WP_295370148.1">
    <property type="nucleotide sequence ID" value="NZ_DYUC01000021.1"/>
</dbReference>
<dbReference type="InterPro" id="IPR032781">
    <property type="entry name" value="ABC_tran_Xtn"/>
</dbReference>
<reference evidence="6" key="1">
    <citation type="journal article" date="2021" name="PeerJ">
        <title>Extensive microbial diversity within the chicken gut microbiome revealed by metagenomics and culture.</title>
        <authorList>
            <person name="Gilroy R."/>
            <person name="Ravi A."/>
            <person name="Getino M."/>
            <person name="Pursley I."/>
            <person name="Horton D.L."/>
            <person name="Alikhan N.F."/>
            <person name="Baker D."/>
            <person name="Gharbi K."/>
            <person name="Hall N."/>
            <person name="Watson M."/>
            <person name="Adriaenssens E.M."/>
            <person name="Foster-Nyarko E."/>
            <person name="Jarju S."/>
            <person name="Secka A."/>
            <person name="Antonio M."/>
            <person name="Oren A."/>
            <person name="Chaudhuri R.R."/>
            <person name="La Ragione R."/>
            <person name="Hildebrand F."/>
            <person name="Pallen M.J."/>
        </authorList>
    </citation>
    <scope>NUCLEOTIDE SEQUENCE</scope>
    <source>
        <strain evidence="6">CHK179-5677</strain>
    </source>
</reference>
<evidence type="ECO:0000313" key="7">
    <source>
        <dbReference type="Proteomes" id="UP000760668"/>
    </source>
</evidence>
<dbReference type="Gene3D" id="3.40.50.300">
    <property type="entry name" value="P-loop containing nucleotide triphosphate hydrolases"/>
    <property type="match status" value="2"/>
</dbReference>
<dbReference type="InterPro" id="IPR017871">
    <property type="entry name" value="ABC_transporter-like_CS"/>
</dbReference>
<evidence type="ECO:0000256" key="2">
    <source>
        <dbReference type="ARBA" id="ARBA00022840"/>
    </source>
</evidence>
<keyword evidence="2 6" id="KW-0067">ATP-binding</keyword>
<organism evidence="6 7">
    <name type="scientific">Pseudoflavonifractor capillosus</name>
    <dbReference type="NCBI Taxonomy" id="106588"/>
    <lineage>
        <taxon>Bacteria</taxon>
        <taxon>Bacillati</taxon>
        <taxon>Bacillota</taxon>
        <taxon>Clostridia</taxon>
        <taxon>Eubacteriales</taxon>
        <taxon>Oscillospiraceae</taxon>
        <taxon>Pseudoflavonifractor</taxon>
    </lineage>
</organism>
<name>A0A921MJY1_9FIRM</name>
<dbReference type="InterPro" id="IPR027417">
    <property type="entry name" value="P-loop_NTPase"/>
</dbReference>
<protein>
    <submittedName>
        <fullName evidence="6">ATP-binding cassette domain-containing protein</fullName>
    </submittedName>
</protein>
<accession>A0A921MJY1</accession>
<gene>
    <name evidence="6" type="ORF">K8V01_02815</name>
</gene>
<evidence type="ECO:0000313" key="6">
    <source>
        <dbReference type="EMBL" id="HJG85953.1"/>
    </source>
</evidence>
<dbReference type="PANTHER" id="PTHR42855">
    <property type="entry name" value="ABC TRANSPORTER ATP-BINDING SUBUNIT"/>
    <property type="match status" value="1"/>
</dbReference>
<dbReference type="InterPro" id="IPR003439">
    <property type="entry name" value="ABC_transporter-like_ATP-bd"/>
</dbReference>
<dbReference type="EMBL" id="DYUC01000021">
    <property type="protein sequence ID" value="HJG85953.1"/>
    <property type="molecule type" value="Genomic_DNA"/>
</dbReference>
<dbReference type="Pfam" id="PF00005">
    <property type="entry name" value="ABC_tran"/>
    <property type="match status" value="2"/>
</dbReference>